<keyword evidence="5" id="KW-0472">Membrane</keyword>
<feature type="domain" description="Phospholipid/glycerol acyltransferase" evidence="6">
    <location>
        <begin position="118"/>
        <end position="178"/>
    </location>
</feature>
<evidence type="ECO:0000256" key="4">
    <source>
        <dbReference type="ARBA" id="ARBA00023315"/>
    </source>
</evidence>
<evidence type="ECO:0000256" key="3">
    <source>
        <dbReference type="ARBA" id="ARBA00022679"/>
    </source>
</evidence>
<evidence type="ECO:0000259" key="6">
    <source>
        <dbReference type="Pfam" id="PF01553"/>
    </source>
</evidence>
<dbReference type="SUPFAM" id="SSF69593">
    <property type="entry name" value="Glycerol-3-phosphate (1)-acyltransferase"/>
    <property type="match status" value="1"/>
</dbReference>
<organism evidence="7 8">
    <name type="scientific">Rhamnusium bicolor</name>
    <dbReference type="NCBI Taxonomy" id="1586634"/>
    <lineage>
        <taxon>Eukaryota</taxon>
        <taxon>Metazoa</taxon>
        <taxon>Ecdysozoa</taxon>
        <taxon>Arthropoda</taxon>
        <taxon>Hexapoda</taxon>
        <taxon>Insecta</taxon>
        <taxon>Pterygota</taxon>
        <taxon>Neoptera</taxon>
        <taxon>Endopterygota</taxon>
        <taxon>Coleoptera</taxon>
        <taxon>Polyphaga</taxon>
        <taxon>Cucujiformia</taxon>
        <taxon>Chrysomeloidea</taxon>
        <taxon>Cerambycidae</taxon>
        <taxon>Lepturinae</taxon>
        <taxon>Rhagiini</taxon>
        <taxon>Rhamnusium</taxon>
    </lineage>
</organism>
<reference evidence="7" key="1">
    <citation type="journal article" date="2023" name="Insect Mol. Biol.">
        <title>Genome sequencing provides insights into the evolution of gene families encoding plant cell wall-degrading enzymes in longhorned beetles.</title>
        <authorList>
            <person name="Shin N.R."/>
            <person name="Okamura Y."/>
            <person name="Kirsch R."/>
            <person name="Pauchet Y."/>
        </authorList>
    </citation>
    <scope>NUCLEOTIDE SEQUENCE</scope>
    <source>
        <strain evidence="7">RBIC_L_NR</strain>
    </source>
</reference>
<dbReference type="AlphaFoldDB" id="A0AAV8ZFN9"/>
<comment type="caution">
    <text evidence="7">The sequence shown here is derived from an EMBL/GenBank/DDBJ whole genome shotgun (WGS) entry which is preliminary data.</text>
</comment>
<dbReference type="GO" id="GO:0006654">
    <property type="term" value="P:phosphatidic acid biosynthetic process"/>
    <property type="evidence" value="ECO:0007669"/>
    <property type="project" value="TreeGrafter"/>
</dbReference>
<comment type="pathway">
    <text evidence="1">Phospholipid metabolism; CDP-diacylglycerol biosynthesis; CDP-diacylglycerol from sn-glycerol 3-phosphate: step 2/3.</text>
</comment>
<accession>A0AAV8ZFN9</accession>
<dbReference type="EMBL" id="JANEYF010001596">
    <property type="protein sequence ID" value="KAJ8962040.1"/>
    <property type="molecule type" value="Genomic_DNA"/>
</dbReference>
<keyword evidence="3" id="KW-0808">Transferase</keyword>
<evidence type="ECO:0000313" key="8">
    <source>
        <dbReference type="Proteomes" id="UP001162156"/>
    </source>
</evidence>
<feature type="transmembrane region" description="Helical" evidence="5">
    <location>
        <begin position="6"/>
        <end position="21"/>
    </location>
</feature>
<keyword evidence="8" id="KW-1185">Reference proteome</keyword>
<evidence type="ECO:0000256" key="1">
    <source>
        <dbReference type="ARBA" id="ARBA00004728"/>
    </source>
</evidence>
<feature type="transmembrane region" description="Helical" evidence="5">
    <location>
        <begin position="33"/>
        <end position="51"/>
    </location>
</feature>
<sequence>MTASYTEIVLAGCILILPFLYESSHVFRYHLKFFLYYLIVMINSVILIPVYCFKPKNVRNLFISIGFLQAYLDFNWIKMDFKRQGTSRKRSGLYNCLQSSKFHRCIGFSAGMFDIWHAMDKCTVIAKRELFYAWPFGLAAWLCGLIFIPRIQTEKAKEIMSRAVETVKADKVSINIFLGFSFVENEQNIY</sequence>
<gene>
    <name evidence="7" type="ORF">NQ314_005822</name>
</gene>
<dbReference type="EC" id="2.3.1.51" evidence="2"/>
<dbReference type="GO" id="GO:0003841">
    <property type="term" value="F:1-acylglycerol-3-phosphate O-acyltransferase activity"/>
    <property type="evidence" value="ECO:0007669"/>
    <property type="project" value="UniProtKB-EC"/>
</dbReference>
<dbReference type="PANTHER" id="PTHR10434">
    <property type="entry name" value="1-ACYL-SN-GLYCEROL-3-PHOSPHATE ACYLTRANSFERASE"/>
    <property type="match status" value="1"/>
</dbReference>
<feature type="transmembrane region" description="Helical" evidence="5">
    <location>
        <begin position="131"/>
        <end position="151"/>
    </location>
</feature>
<proteinExistence type="predicted"/>
<name>A0AAV8ZFN9_9CUCU</name>
<protein>
    <recommendedName>
        <fullName evidence="2">1-acylglycerol-3-phosphate O-acyltransferase</fullName>
        <ecNumber evidence="2">2.3.1.51</ecNumber>
    </recommendedName>
</protein>
<dbReference type="PANTHER" id="PTHR10434:SF11">
    <property type="entry name" value="1-ACYL-SN-GLYCEROL-3-PHOSPHATE ACYLTRANSFERASE"/>
    <property type="match status" value="1"/>
</dbReference>
<evidence type="ECO:0000313" key="7">
    <source>
        <dbReference type="EMBL" id="KAJ8962040.1"/>
    </source>
</evidence>
<keyword evidence="5" id="KW-1133">Transmembrane helix</keyword>
<evidence type="ECO:0000256" key="5">
    <source>
        <dbReference type="SAM" id="Phobius"/>
    </source>
</evidence>
<keyword evidence="5" id="KW-0812">Transmembrane</keyword>
<dbReference type="InterPro" id="IPR002123">
    <property type="entry name" value="Plipid/glycerol_acylTrfase"/>
</dbReference>
<evidence type="ECO:0000256" key="2">
    <source>
        <dbReference type="ARBA" id="ARBA00013211"/>
    </source>
</evidence>
<dbReference type="Pfam" id="PF01553">
    <property type="entry name" value="Acyltransferase"/>
    <property type="match status" value="1"/>
</dbReference>
<keyword evidence="4" id="KW-0012">Acyltransferase</keyword>
<dbReference type="Proteomes" id="UP001162156">
    <property type="component" value="Unassembled WGS sequence"/>
</dbReference>
<dbReference type="GO" id="GO:0005783">
    <property type="term" value="C:endoplasmic reticulum"/>
    <property type="evidence" value="ECO:0007669"/>
    <property type="project" value="TreeGrafter"/>
</dbReference>